<reference evidence="1 2" key="1">
    <citation type="submission" date="2018-11" db="EMBL/GenBank/DDBJ databases">
        <title>Genomes From Bacteria Associated with the Canine Oral Cavity: a Test Case for Automated Genome-Based Taxonomic Assignment.</title>
        <authorList>
            <person name="Coil D.A."/>
            <person name="Jospin G."/>
            <person name="Darling A.E."/>
            <person name="Wallis C."/>
            <person name="Davis I.J."/>
            <person name="Harris S."/>
            <person name="Eisen J.A."/>
            <person name="Holcombe L.J."/>
            <person name="O'Flynn C."/>
        </authorList>
    </citation>
    <scope>NUCLEOTIDE SEQUENCE [LARGE SCALE GENOMIC DNA]</scope>
    <source>
        <strain evidence="1 2">OH953</strain>
    </source>
</reference>
<dbReference type="Pfam" id="PF17332">
    <property type="entry name" value="DUF5592"/>
    <property type="match status" value="1"/>
</dbReference>
<dbReference type="RefSeq" id="WP_124765917.1">
    <property type="nucleotide sequence ID" value="NZ_RQZI01000016.1"/>
</dbReference>
<gene>
    <name evidence="1" type="ORF">EII39_10905</name>
</gene>
<protein>
    <submittedName>
        <fullName evidence="1">Uncharacterized protein</fullName>
    </submittedName>
</protein>
<dbReference type="EMBL" id="RQZI01000016">
    <property type="protein sequence ID" value="RRC90788.1"/>
    <property type="molecule type" value="Genomic_DNA"/>
</dbReference>
<evidence type="ECO:0000313" key="2">
    <source>
        <dbReference type="Proteomes" id="UP000277597"/>
    </source>
</evidence>
<dbReference type="AlphaFoldDB" id="A0A3P1S0M2"/>
<name>A0A3P1S0M2_STRSA</name>
<comment type="caution">
    <text evidence="1">The sequence shown here is derived from an EMBL/GenBank/DDBJ whole genome shotgun (WGS) entry which is preliminary data.</text>
</comment>
<accession>A0A3P1S0M2</accession>
<sequence>MNEKFSETYGVPRDIFARVKMIGLLIADLFFVGTCTLFAFRYGLKIFPKQQWIQMLLWVLVSSFTALYLVLPTNGGKANWKTIYLYFRRRRRRYISIDYQEKRGK</sequence>
<organism evidence="1 2">
    <name type="scientific">Streptococcus sanguinis</name>
    <dbReference type="NCBI Taxonomy" id="1305"/>
    <lineage>
        <taxon>Bacteria</taxon>
        <taxon>Bacillati</taxon>
        <taxon>Bacillota</taxon>
        <taxon>Bacilli</taxon>
        <taxon>Lactobacillales</taxon>
        <taxon>Streptococcaceae</taxon>
        <taxon>Streptococcus</taxon>
    </lineage>
</organism>
<dbReference type="Proteomes" id="UP000277597">
    <property type="component" value="Unassembled WGS sequence"/>
</dbReference>
<dbReference type="InterPro" id="IPR020275">
    <property type="entry name" value="DUF5592"/>
</dbReference>
<evidence type="ECO:0000313" key="1">
    <source>
        <dbReference type="EMBL" id="RRC90788.1"/>
    </source>
</evidence>
<proteinExistence type="predicted"/>